<evidence type="ECO:0008006" key="3">
    <source>
        <dbReference type="Google" id="ProtNLM"/>
    </source>
</evidence>
<protein>
    <recommendedName>
        <fullName evidence="3">Methyltransferase domain-containing protein</fullName>
    </recommendedName>
</protein>
<dbReference type="Proteomes" id="UP000541857">
    <property type="component" value="Unassembled WGS sequence"/>
</dbReference>
<dbReference type="RefSeq" id="WP_182206548.1">
    <property type="nucleotide sequence ID" value="NZ_JACGLT010000016.1"/>
</dbReference>
<proteinExistence type="predicted"/>
<reference evidence="1 2" key="1">
    <citation type="submission" date="2020-07" db="EMBL/GenBank/DDBJ databases">
        <title>Bacterium isolated from marine sediment.</title>
        <authorList>
            <person name="Shang D."/>
        </authorList>
    </citation>
    <scope>NUCLEOTIDE SEQUENCE [LARGE SCALE GENOMIC DNA]</scope>
    <source>
        <strain evidence="1 2">F6074</strain>
    </source>
</reference>
<comment type="caution">
    <text evidence="1">The sequence shown here is derived from an EMBL/GenBank/DDBJ whole genome shotgun (WGS) entry which is preliminary data.</text>
</comment>
<evidence type="ECO:0000313" key="2">
    <source>
        <dbReference type="Proteomes" id="UP000541857"/>
    </source>
</evidence>
<dbReference type="Gene3D" id="3.40.50.150">
    <property type="entry name" value="Vaccinia Virus protein VP39"/>
    <property type="match status" value="1"/>
</dbReference>
<organism evidence="1 2">
    <name type="scientific">Gelidibacter maritimus</name>
    <dbReference type="NCBI Taxonomy" id="2761487"/>
    <lineage>
        <taxon>Bacteria</taxon>
        <taxon>Pseudomonadati</taxon>
        <taxon>Bacteroidota</taxon>
        <taxon>Flavobacteriia</taxon>
        <taxon>Flavobacteriales</taxon>
        <taxon>Flavobacteriaceae</taxon>
        <taxon>Gelidibacter</taxon>
    </lineage>
</organism>
<dbReference type="InterPro" id="IPR029063">
    <property type="entry name" value="SAM-dependent_MTases_sf"/>
</dbReference>
<sequence length="490" mass="56745">MVVIDDVINSSNSSDQLSNFIGNNSTLIYDFFISQSYDSLLKYREKIASYILPYYKIYRNLDFTNNKNRLFVLSLLDVSERFGFHGEFQDLYNLCKRKNISIGSRLEASSKFLVGIRRISDYSNRMPEIIDLLAFSFLHEEDSEEKVIATLVHFYTEVLQNFGNENLNGVKEFRALLLESLSVDDKKFLVHSTITELLNETIDDINQVYNSIHRKLDLLLERSREFLPFDVSSHLIELGTEYSQMLNSIQDRFLEIINLCASLYANVASDDIFYSLQRGVKVLTEHNQLLAYINSYGKMHYAKVMSAFSILSNHNITSKIEIYDWGCGQGLASVCFLEYLNDRAETTEIEAITLIEPSEIALKRASLHIRKFNKSAGIYTINKDLDSLNNNDFSPNETNIKIQLFSNILDIDFFSMTDLILKIKRNFSGLNYFICVSPYVSDYKTQRLDDFVEAFENYDSFDLIQSVTERKGEWNGTSWTRVIRVFKVKI</sequence>
<gene>
    <name evidence="1" type="ORF">H3Z82_16220</name>
</gene>
<accession>A0A7W2R515</accession>
<keyword evidence="2" id="KW-1185">Reference proteome</keyword>
<dbReference type="AlphaFoldDB" id="A0A7W2R515"/>
<name>A0A7W2R515_9FLAO</name>
<dbReference type="SUPFAM" id="SSF53335">
    <property type="entry name" value="S-adenosyl-L-methionine-dependent methyltransferases"/>
    <property type="match status" value="1"/>
</dbReference>
<evidence type="ECO:0000313" key="1">
    <source>
        <dbReference type="EMBL" id="MBA6154273.1"/>
    </source>
</evidence>
<dbReference type="EMBL" id="JACGLT010000016">
    <property type="protein sequence ID" value="MBA6154273.1"/>
    <property type="molecule type" value="Genomic_DNA"/>
</dbReference>